<dbReference type="AlphaFoldDB" id="A0AAD5IC52"/>
<reference evidence="2" key="1">
    <citation type="journal article" date="2022" name="Plant J.">
        <title>Strategies of tolerance reflected in two North American maple genomes.</title>
        <authorList>
            <person name="McEvoy S.L."/>
            <person name="Sezen U.U."/>
            <person name="Trouern-Trend A."/>
            <person name="McMahon S.M."/>
            <person name="Schaberg P.G."/>
            <person name="Yang J."/>
            <person name="Wegrzyn J.L."/>
            <person name="Swenson N.G."/>
        </authorList>
    </citation>
    <scope>NUCLEOTIDE SEQUENCE</scope>
    <source>
        <strain evidence="2">91603</strain>
    </source>
</reference>
<protein>
    <recommendedName>
        <fullName evidence="1">Transposase MuDR plant domain-containing protein</fullName>
    </recommendedName>
</protein>
<feature type="domain" description="Transposase MuDR plant" evidence="1">
    <location>
        <begin position="146"/>
        <end position="201"/>
    </location>
</feature>
<reference evidence="2" key="2">
    <citation type="submission" date="2023-02" db="EMBL/GenBank/DDBJ databases">
        <authorList>
            <person name="Swenson N.G."/>
            <person name="Wegrzyn J.L."/>
            <person name="Mcevoy S.L."/>
        </authorList>
    </citation>
    <scope>NUCLEOTIDE SEQUENCE</scope>
    <source>
        <strain evidence="2">91603</strain>
        <tissue evidence="2">Leaf</tissue>
    </source>
</reference>
<dbReference type="EMBL" id="JAJSOW010000107">
    <property type="protein sequence ID" value="KAI9157722.1"/>
    <property type="molecule type" value="Genomic_DNA"/>
</dbReference>
<proteinExistence type="predicted"/>
<evidence type="ECO:0000259" key="1">
    <source>
        <dbReference type="Pfam" id="PF03108"/>
    </source>
</evidence>
<dbReference type="InterPro" id="IPR004332">
    <property type="entry name" value="Transposase_MuDR"/>
</dbReference>
<dbReference type="PANTHER" id="PTHR31973:SF195">
    <property type="entry name" value="MUDR FAMILY TRANSPOSASE"/>
    <property type="match status" value="1"/>
</dbReference>
<dbReference type="Proteomes" id="UP001064489">
    <property type="component" value="Chromosome 12"/>
</dbReference>
<name>A0AAD5IC52_ACENE</name>
<gene>
    <name evidence="2" type="ORF">LWI28_026921</name>
</gene>
<evidence type="ECO:0000313" key="2">
    <source>
        <dbReference type="EMBL" id="KAI9157722.1"/>
    </source>
</evidence>
<evidence type="ECO:0000313" key="3">
    <source>
        <dbReference type="Proteomes" id="UP001064489"/>
    </source>
</evidence>
<keyword evidence="3" id="KW-1185">Reference proteome</keyword>
<comment type="caution">
    <text evidence="2">The sequence shown here is derived from an EMBL/GenBank/DDBJ whole genome shotgun (WGS) entry which is preliminary data.</text>
</comment>
<dbReference type="PANTHER" id="PTHR31973">
    <property type="entry name" value="POLYPROTEIN, PUTATIVE-RELATED"/>
    <property type="match status" value="1"/>
</dbReference>
<dbReference type="Pfam" id="PF03108">
    <property type="entry name" value="DBD_Tnp_Mut"/>
    <property type="match status" value="1"/>
</dbReference>
<sequence length="308" mass="34414">MKCDNDIDFVFCDDSPINEIYVDMEKRVDGGGGGGGDRHVHKLPPSFFKYNNVGCYTTYSDIEDEKRNEHDYPSSPDDTFVGVEHGAGVEDGIGGTKNSGGTGGVTFSGPSHDPFLVAPSRWILPCAGRYSFVTTLAASNSQEGHLFVGQVFQDKHKLKTELGLYAMQERFDIRVRRSTKYQFEASCKDINCQFTIGAVKKGHCMFWHVKKFIRTHTCEGNVYGGQFRAASANVIGQLYAPKLSSGANICPKDIMRDIMEKHGVELLYTKAWMAMQHARSTVYYNVDESYQFLPGYFHILTPHSSLHS</sequence>
<organism evidence="2 3">
    <name type="scientific">Acer negundo</name>
    <name type="common">Box elder</name>
    <dbReference type="NCBI Taxonomy" id="4023"/>
    <lineage>
        <taxon>Eukaryota</taxon>
        <taxon>Viridiplantae</taxon>
        <taxon>Streptophyta</taxon>
        <taxon>Embryophyta</taxon>
        <taxon>Tracheophyta</taxon>
        <taxon>Spermatophyta</taxon>
        <taxon>Magnoliopsida</taxon>
        <taxon>eudicotyledons</taxon>
        <taxon>Gunneridae</taxon>
        <taxon>Pentapetalae</taxon>
        <taxon>rosids</taxon>
        <taxon>malvids</taxon>
        <taxon>Sapindales</taxon>
        <taxon>Sapindaceae</taxon>
        <taxon>Hippocastanoideae</taxon>
        <taxon>Acereae</taxon>
        <taxon>Acer</taxon>
    </lineage>
</organism>
<accession>A0AAD5IC52</accession>